<dbReference type="Proteomes" id="UP000242765">
    <property type="component" value="Unassembled WGS sequence"/>
</dbReference>
<organism evidence="3 4">
    <name type="scientific">Acinetobacter silvestris</name>
    <dbReference type="NCBI Taxonomy" id="1977882"/>
    <lineage>
        <taxon>Bacteria</taxon>
        <taxon>Pseudomonadati</taxon>
        <taxon>Pseudomonadota</taxon>
        <taxon>Gammaproteobacteria</taxon>
        <taxon>Moraxellales</taxon>
        <taxon>Moraxellaceae</taxon>
        <taxon>Acinetobacter</taxon>
    </lineage>
</organism>
<feature type="signal peptide" evidence="2">
    <location>
        <begin position="1"/>
        <end position="22"/>
    </location>
</feature>
<dbReference type="OrthoDB" id="6712136at2"/>
<keyword evidence="4" id="KW-1185">Reference proteome</keyword>
<evidence type="ECO:0000313" key="4">
    <source>
        <dbReference type="Proteomes" id="UP000242765"/>
    </source>
</evidence>
<keyword evidence="2" id="KW-0732">Signal</keyword>
<feature type="compositionally biased region" description="Basic and acidic residues" evidence="1">
    <location>
        <begin position="89"/>
        <end position="121"/>
    </location>
</feature>
<proteinExistence type="predicted"/>
<dbReference type="PROSITE" id="PS51257">
    <property type="entry name" value="PROKAR_LIPOPROTEIN"/>
    <property type="match status" value="1"/>
</dbReference>
<evidence type="ECO:0008006" key="5">
    <source>
        <dbReference type="Google" id="ProtNLM"/>
    </source>
</evidence>
<evidence type="ECO:0000256" key="1">
    <source>
        <dbReference type="SAM" id="MobiDB-lite"/>
    </source>
</evidence>
<dbReference type="AlphaFoldDB" id="A0A1Y3CH47"/>
<evidence type="ECO:0000313" key="3">
    <source>
        <dbReference type="EMBL" id="OTG66435.1"/>
    </source>
</evidence>
<gene>
    <name evidence="3" type="ORF">B9T28_04050</name>
</gene>
<dbReference type="RefSeq" id="WP_086202679.1">
    <property type="nucleotide sequence ID" value="NZ_NEGB01000002.1"/>
</dbReference>
<evidence type="ECO:0000256" key="2">
    <source>
        <dbReference type="SAM" id="SignalP"/>
    </source>
</evidence>
<name>A0A1Y3CH47_9GAMM</name>
<accession>A0A1Y3CH47</accession>
<sequence>MKKITTVLTVALFSMLSATAFACPKGTTLVGGTGPNHKGGTCVVASGTNKAAANTKNTAMKAKNDTTKVKDQATHTAKSTTDLASTTNVKHDATHTTKMRADKAHTMKDATPKVKTDTTKH</sequence>
<comment type="caution">
    <text evidence="3">The sequence shown here is derived from an EMBL/GenBank/DDBJ whole genome shotgun (WGS) entry which is preliminary data.</text>
</comment>
<reference evidence="3 4" key="1">
    <citation type="submission" date="2017-04" db="EMBL/GenBank/DDBJ databases">
        <title>High diversity of culturable Acinetobacter species in natural soil and water ecosystems.</title>
        <authorList>
            <person name="Nemec A."/>
            <person name="Radolfova-Krizova L."/>
        </authorList>
    </citation>
    <scope>NUCLEOTIDE SEQUENCE [LARGE SCALE GENOMIC DNA]</scope>
    <source>
        <strain evidence="3 4">ANC 4999</strain>
    </source>
</reference>
<feature type="chain" id="PRO_5012666457" description="Lipoprotein" evidence="2">
    <location>
        <begin position="23"/>
        <end position="121"/>
    </location>
</feature>
<dbReference type="EMBL" id="NEGB01000002">
    <property type="protein sequence ID" value="OTG66435.1"/>
    <property type="molecule type" value="Genomic_DNA"/>
</dbReference>
<feature type="region of interest" description="Disordered" evidence="1">
    <location>
        <begin position="87"/>
        <end position="121"/>
    </location>
</feature>
<protein>
    <recommendedName>
        <fullName evidence="5">Lipoprotein</fullName>
    </recommendedName>
</protein>